<dbReference type="InterPro" id="IPR046768">
    <property type="entry name" value="ExoX-like_C"/>
</dbReference>
<dbReference type="EMBL" id="JNHM01000094">
    <property type="protein sequence ID" value="KDS47781.1"/>
    <property type="molecule type" value="Genomic_DNA"/>
</dbReference>
<dbReference type="RefSeq" id="WP_005852550.1">
    <property type="nucleotide sequence ID" value="NZ_JNHM01000094.1"/>
</dbReference>
<dbReference type="Proteomes" id="UP000027661">
    <property type="component" value="Unassembled WGS sequence"/>
</dbReference>
<evidence type="ECO:0000259" key="1">
    <source>
        <dbReference type="Pfam" id="PF20600"/>
    </source>
</evidence>
<name>A0A069SGT4_PHOVU</name>
<accession>A0A069SGT4</accession>
<dbReference type="GeneID" id="5304296"/>
<gene>
    <name evidence="2" type="ORF">M099_3461</name>
</gene>
<reference evidence="2 3" key="1">
    <citation type="submission" date="2014-04" db="EMBL/GenBank/DDBJ databases">
        <authorList>
            <person name="Sears C."/>
            <person name="Carroll K."/>
            <person name="Sack B.R."/>
            <person name="Qadri F."/>
            <person name="Myers L.L."/>
            <person name="Chung G.-T."/>
            <person name="Escheverria P."/>
            <person name="Fraser C.M."/>
            <person name="Sadzewicz L."/>
            <person name="Shefchek K.A."/>
            <person name="Tallon L."/>
            <person name="Das S.P."/>
            <person name="Daugherty S."/>
            <person name="Mongodin E.F."/>
        </authorList>
    </citation>
    <scope>NUCLEOTIDE SEQUENCE [LARGE SCALE GENOMIC DNA]</scope>
    <source>
        <strain evidence="2 3">3975 RP4</strain>
    </source>
</reference>
<evidence type="ECO:0000313" key="3">
    <source>
        <dbReference type="Proteomes" id="UP000027661"/>
    </source>
</evidence>
<dbReference type="Pfam" id="PF20600">
    <property type="entry name" value="ExoX-like_C"/>
    <property type="match status" value="1"/>
</dbReference>
<sequence length="275" mass="31906">MDRDVTLYQITNVMAERVFQKIDNFNKGRREDAGYYAISVSTPYRSYYALWRIFPDNIYSPLFIQSLAVTFNDAAERAFQYLQNCNVLLKVKDNTFFEPYYGISEDIVAFGKYRGKRLAEVYYIDPNYVLWLAHKFEARNPRDKKLAMLAKAFATVHYETVIRKHHLPAGSRFIGQPGEKLSDLRLEVLGIRLQLDIYKTTGYYVDQSVLAADADGNRYTFIIKAAASSMSPDMLSCYTKKINVHESLYLKSAKVLSHYENKGIKYTRIGYLKFK</sequence>
<feature type="domain" description="Exodeoxyribonuclease X-like C-terminal" evidence="1">
    <location>
        <begin position="110"/>
        <end position="134"/>
    </location>
</feature>
<comment type="caution">
    <text evidence="2">The sequence shown here is derived from an EMBL/GenBank/DDBJ whole genome shotgun (WGS) entry which is preliminary data.</text>
</comment>
<dbReference type="PATRIC" id="fig|1339352.3.peg.3282"/>
<protein>
    <recommendedName>
        <fullName evidence="1">Exodeoxyribonuclease X-like C-terminal domain-containing protein</fullName>
    </recommendedName>
</protein>
<dbReference type="AlphaFoldDB" id="A0A069SGT4"/>
<evidence type="ECO:0000313" key="2">
    <source>
        <dbReference type="EMBL" id="KDS47781.1"/>
    </source>
</evidence>
<proteinExistence type="predicted"/>
<organism evidence="2 3">
    <name type="scientific">Phocaeicola vulgatus str. 3975 RP4</name>
    <dbReference type="NCBI Taxonomy" id="1339352"/>
    <lineage>
        <taxon>Bacteria</taxon>
        <taxon>Pseudomonadati</taxon>
        <taxon>Bacteroidota</taxon>
        <taxon>Bacteroidia</taxon>
        <taxon>Bacteroidales</taxon>
        <taxon>Bacteroidaceae</taxon>
        <taxon>Phocaeicola</taxon>
    </lineage>
</organism>